<evidence type="ECO:0000313" key="3">
    <source>
        <dbReference type="EMBL" id="TCJ13563.1"/>
    </source>
</evidence>
<protein>
    <submittedName>
        <fullName evidence="3">Helix-turn-helix domain-containing protein</fullName>
    </submittedName>
</protein>
<dbReference type="PROSITE" id="PS50943">
    <property type="entry name" value="HTH_CROC1"/>
    <property type="match status" value="1"/>
</dbReference>
<accession>A0A4R1B9I5</accession>
<dbReference type="PANTHER" id="PTHR46558:SF11">
    <property type="entry name" value="HTH-TYPE TRANSCRIPTIONAL REGULATOR XRE"/>
    <property type="match status" value="1"/>
</dbReference>
<dbReference type="InterPro" id="IPR010982">
    <property type="entry name" value="Lambda_DNA-bd_dom_sf"/>
</dbReference>
<dbReference type="Pfam" id="PF01381">
    <property type="entry name" value="HTH_3"/>
    <property type="match status" value="1"/>
</dbReference>
<dbReference type="SMART" id="SM00530">
    <property type="entry name" value="HTH_XRE"/>
    <property type="match status" value="1"/>
</dbReference>
<dbReference type="AlphaFoldDB" id="A0A4R1B9I5"/>
<dbReference type="CDD" id="cd00093">
    <property type="entry name" value="HTH_XRE"/>
    <property type="match status" value="1"/>
</dbReference>
<dbReference type="Proteomes" id="UP000295334">
    <property type="component" value="Unassembled WGS sequence"/>
</dbReference>
<proteinExistence type="predicted"/>
<dbReference type="Gene3D" id="1.10.260.40">
    <property type="entry name" value="lambda repressor-like DNA-binding domains"/>
    <property type="match status" value="1"/>
</dbReference>
<evidence type="ECO:0000256" key="1">
    <source>
        <dbReference type="ARBA" id="ARBA00023125"/>
    </source>
</evidence>
<organism evidence="3 4">
    <name type="scientific">Flaviaesturariibacter flavus</name>
    <dbReference type="NCBI Taxonomy" id="2502780"/>
    <lineage>
        <taxon>Bacteria</taxon>
        <taxon>Pseudomonadati</taxon>
        <taxon>Bacteroidota</taxon>
        <taxon>Chitinophagia</taxon>
        <taxon>Chitinophagales</taxon>
        <taxon>Chitinophagaceae</taxon>
        <taxon>Flaviaestuariibacter</taxon>
    </lineage>
</organism>
<sequence length="290" mass="32494">MSYFAQNLKHLRKRSAKTQEQLGQDIRLGRTTIANYEAGFSSPTDPEVLIRLSHVFGVSIDELLTRDLSQAFSNAAPNRTAAAAPPPSPLTDFVRRRQVLYETTLKLHHSMGTPNVIVVDSQGEEKIVFVPKEEAVLYSERRKESAWLGSLPLYALPGLQPETHRMFEVADGAMSPRFTPGDRIVCRWLAGLDDLRDGHAYLVVTQAGLWLRRVLNRLPEQGGLQLVADDPTAVPPSAPTNVRREDLLELWSVEWVISANLAPPMSQVYGRIADLEQQLRNLNSRLNDRP</sequence>
<dbReference type="EMBL" id="SJZI01000044">
    <property type="protein sequence ID" value="TCJ13563.1"/>
    <property type="molecule type" value="Genomic_DNA"/>
</dbReference>
<name>A0A4R1B9I5_9BACT</name>
<comment type="caution">
    <text evidence="3">The sequence shown here is derived from an EMBL/GenBank/DDBJ whole genome shotgun (WGS) entry which is preliminary data.</text>
</comment>
<evidence type="ECO:0000259" key="2">
    <source>
        <dbReference type="PROSITE" id="PS50943"/>
    </source>
</evidence>
<evidence type="ECO:0000313" key="4">
    <source>
        <dbReference type="Proteomes" id="UP000295334"/>
    </source>
</evidence>
<keyword evidence="4" id="KW-1185">Reference proteome</keyword>
<dbReference type="OrthoDB" id="3831186at2"/>
<dbReference type="PANTHER" id="PTHR46558">
    <property type="entry name" value="TRACRIPTIONAL REGULATORY PROTEIN-RELATED-RELATED"/>
    <property type="match status" value="1"/>
</dbReference>
<dbReference type="GO" id="GO:0003677">
    <property type="term" value="F:DNA binding"/>
    <property type="evidence" value="ECO:0007669"/>
    <property type="project" value="UniProtKB-KW"/>
</dbReference>
<dbReference type="SUPFAM" id="SSF47413">
    <property type="entry name" value="lambda repressor-like DNA-binding domains"/>
    <property type="match status" value="1"/>
</dbReference>
<feature type="domain" description="HTH cro/C1-type" evidence="2">
    <location>
        <begin position="8"/>
        <end position="63"/>
    </location>
</feature>
<dbReference type="InterPro" id="IPR001387">
    <property type="entry name" value="Cro/C1-type_HTH"/>
</dbReference>
<reference evidence="3 4" key="1">
    <citation type="submission" date="2019-03" db="EMBL/GenBank/DDBJ databases">
        <authorList>
            <person name="Kim M.K.M."/>
        </authorList>
    </citation>
    <scope>NUCLEOTIDE SEQUENCE [LARGE SCALE GENOMIC DNA]</scope>
    <source>
        <strain evidence="3 4">17J68-12</strain>
    </source>
</reference>
<keyword evidence="1" id="KW-0238">DNA-binding</keyword>
<gene>
    <name evidence="3" type="ORF">EPD60_12255</name>
</gene>